<protein>
    <submittedName>
        <fullName evidence="1">Uncharacterized protein</fullName>
    </submittedName>
</protein>
<dbReference type="AlphaFoldDB" id="A0AAD9Q4V1"/>
<keyword evidence="2" id="KW-1185">Reference proteome</keyword>
<evidence type="ECO:0000313" key="1">
    <source>
        <dbReference type="EMBL" id="KAK2554775.1"/>
    </source>
</evidence>
<reference evidence="1" key="1">
    <citation type="journal article" date="2023" name="G3 (Bethesda)">
        <title>Whole genome assembly and annotation of the endangered Caribbean coral Acropora cervicornis.</title>
        <authorList>
            <person name="Selwyn J.D."/>
            <person name="Vollmer S.V."/>
        </authorList>
    </citation>
    <scope>NUCLEOTIDE SEQUENCE</scope>
    <source>
        <strain evidence="1">K2</strain>
    </source>
</reference>
<dbReference type="EMBL" id="JARQWQ010000067">
    <property type="protein sequence ID" value="KAK2554775.1"/>
    <property type="molecule type" value="Genomic_DNA"/>
</dbReference>
<reference evidence="1" key="2">
    <citation type="journal article" date="2023" name="Science">
        <title>Genomic signatures of disease resistance in endangered staghorn corals.</title>
        <authorList>
            <person name="Vollmer S.V."/>
            <person name="Selwyn J.D."/>
            <person name="Despard B.A."/>
            <person name="Roesel C.L."/>
        </authorList>
    </citation>
    <scope>NUCLEOTIDE SEQUENCE</scope>
    <source>
        <strain evidence="1">K2</strain>
    </source>
</reference>
<gene>
    <name evidence="1" type="ORF">P5673_023744</name>
</gene>
<accession>A0AAD9Q4V1</accession>
<feature type="non-terminal residue" evidence="1">
    <location>
        <position position="1"/>
    </location>
</feature>
<evidence type="ECO:0000313" key="2">
    <source>
        <dbReference type="Proteomes" id="UP001249851"/>
    </source>
</evidence>
<comment type="caution">
    <text evidence="1">The sequence shown here is derived from an EMBL/GenBank/DDBJ whole genome shotgun (WGS) entry which is preliminary data.</text>
</comment>
<sequence>IHTSVLHKKLDYRRAPPPQLLQGGVSSFYLSDTSKDGVDISPREQDCFLD</sequence>
<proteinExistence type="predicted"/>
<dbReference type="Proteomes" id="UP001249851">
    <property type="component" value="Unassembled WGS sequence"/>
</dbReference>
<name>A0AAD9Q4V1_ACRCE</name>
<organism evidence="1 2">
    <name type="scientific">Acropora cervicornis</name>
    <name type="common">Staghorn coral</name>
    <dbReference type="NCBI Taxonomy" id="6130"/>
    <lineage>
        <taxon>Eukaryota</taxon>
        <taxon>Metazoa</taxon>
        <taxon>Cnidaria</taxon>
        <taxon>Anthozoa</taxon>
        <taxon>Hexacorallia</taxon>
        <taxon>Scleractinia</taxon>
        <taxon>Astrocoeniina</taxon>
        <taxon>Acroporidae</taxon>
        <taxon>Acropora</taxon>
    </lineage>
</organism>